<dbReference type="PROSITE" id="PS51194">
    <property type="entry name" value="HELICASE_CTER"/>
    <property type="match status" value="1"/>
</dbReference>
<evidence type="ECO:0000259" key="8">
    <source>
        <dbReference type="PROSITE" id="PS51194"/>
    </source>
</evidence>
<feature type="domain" description="Helicase C-terminal" evidence="8">
    <location>
        <begin position="241"/>
        <end position="383"/>
    </location>
</feature>
<reference evidence="10 11" key="1">
    <citation type="submission" date="2019-07" db="EMBL/GenBank/DDBJ databases">
        <title>Whole genome shotgun sequence of Marinococcus halophilus NBRC 102359.</title>
        <authorList>
            <person name="Hosoyama A."/>
            <person name="Uohara A."/>
            <person name="Ohji S."/>
            <person name="Ichikawa N."/>
        </authorList>
    </citation>
    <scope>NUCLEOTIDE SEQUENCE [LARGE SCALE GENOMIC DNA]</scope>
    <source>
        <strain evidence="10 11">NBRC 102359</strain>
    </source>
</reference>
<protein>
    <submittedName>
        <fullName evidence="10">DEAD-box ATP-dependent RNA helicase CshB</fullName>
    </submittedName>
</protein>
<keyword evidence="2" id="KW-0378">Hydrolase</keyword>
<dbReference type="CDD" id="cd18787">
    <property type="entry name" value="SF2_C_DEAD"/>
    <property type="match status" value="1"/>
</dbReference>
<feature type="compositionally biased region" description="Basic residues" evidence="6">
    <location>
        <begin position="406"/>
        <end position="418"/>
    </location>
</feature>
<sequence>MNSVENRFKQYNIPAYALKLLDKKRIQKPTDIQERLIPSAINGKDVIGQSQTGSGKTLAYLLPILSRIDTSKAELQAVITAPTRELAGQIFGVLKELIDEDETSSVRAKQVSGGTERSRVMEQLRNPPHIIVATPGRLKDMVGENVINVHTATMLVIDEADQMLDMGFLEEIDPVAGKMADNLQMMVFSATVPESLQPFLRKYMNNPKHVHVKPEHATPKEMTHYGIALRHRSRLDVTMELVDRLQPFLAIIFASTKDEADELAGEMFKKQYPVEVLHGGLPSRQRKQVMKRIQNLEVQYLVATDLAARGMDIPGISHIINYSLPKELEYFIHRTGRAGRAGLTGESYTLMGEEDRKAVLSLQKQGIRFTFMDFRKGAWTELSKPLFATKQTKRKPAPASDAMPVKKPKKVKPGYKKKAMADQTTSRRRKRK</sequence>
<evidence type="ECO:0000256" key="3">
    <source>
        <dbReference type="ARBA" id="ARBA00022806"/>
    </source>
</evidence>
<dbReference type="InterPro" id="IPR027417">
    <property type="entry name" value="P-loop_NTPase"/>
</dbReference>
<dbReference type="EMBL" id="BJUN01000008">
    <property type="protein sequence ID" value="GEK58732.1"/>
    <property type="molecule type" value="Genomic_DNA"/>
</dbReference>
<dbReference type="InterPro" id="IPR001650">
    <property type="entry name" value="Helicase_C-like"/>
</dbReference>
<dbReference type="GO" id="GO:0033592">
    <property type="term" value="F:RNA strand annealing activity"/>
    <property type="evidence" value="ECO:0007669"/>
    <property type="project" value="TreeGrafter"/>
</dbReference>
<evidence type="ECO:0000259" key="7">
    <source>
        <dbReference type="PROSITE" id="PS51192"/>
    </source>
</evidence>
<dbReference type="PROSITE" id="PS51192">
    <property type="entry name" value="HELICASE_ATP_BIND_1"/>
    <property type="match status" value="1"/>
</dbReference>
<evidence type="ECO:0000256" key="1">
    <source>
        <dbReference type="ARBA" id="ARBA00022741"/>
    </source>
</evidence>
<evidence type="ECO:0000256" key="6">
    <source>
        <dbReference type="SAM" id="MobiDB-lite"/>
    </source>
</evidence>
<evidence type="ECO:0000256" key="5">
    <source>
        <dbReference type="PROSITE-ProRule" id="PRU00552"/>
    </source>
</evidence>
<dbReference type="GO" id="GO:0009409">
    <property type="term" value="P:response to cold"/>
    <property type="evidence" value="ECO:0007669"/>
    <property type="project" value="TreeGrafter"/>
</dbReference>
<feature type="short sequence motif" description="Q motif" evidence="5">
    <location>
        <begin position="6"/>
        <end position="34"/>
    </location>
</feature>
<dbReference type="Gene3D" id="3.40.50.300">
    <property type="entry name" value="P-loop containing nucleotide triphosphate hydrolases"/>
    <property type="match status" value="2"/>
</dbReference>
<dbReference type="SMART" id="SM00490">
    <property type="entry name" value="HELICc"/>
    <property type="match status" value="1"/>
</dbReference>
<dbReference type="GO" id="GO:0005840">
    <property type="term" value="C:ribosome"/>
    <property type="evidence" value="ECO:0007669"/>
    <property type="project" value="TreeGrafter"/>
</dbReference>
<accession>A0A510Y5V5</accession>
<dbReference type="PANTHER" id="PTHR47963">
    <property type="entry name" value="DEAD-BOX ATP-DEPENDENT RNA HELICASE 47, MITOCHONDRIAL"/>
    <property type="match status" value="1"/>
</dbReference>
<evidence type="ECO:0000256" key="2">
    <source>
        <dbReference type="ARBA" id="ARBA00022801"/>
    </source>
</evidence>
<dbReference type="InterPro" id="IPR050547">
    <property type="entry name" value="DEAD_box_RNA_helicases"/>
</dbReference>
<dbReference type="PROSITE" id="PS51195">
    <property type="entry name" value="Q_MOTIF"/>
    <property type="match status" value="1"/>
</dbReference>
<dbReference type="SUPFAM" id="SSF52540">
    <property type="entry name" value="P-loop containing nucleoside triphosphate hydrolases"/>
    <property type="match status" value="1"/>
</dbReference>
<proteinExistence type="predicted"/>
<evidence type="ECO:0000313" key="11">
    <source>
        <dbReference type="Proteomes" id="UP000321051"/>
    </source>
</evidence>
<evidence type="ECO:0000259" key="9">
    <source>
        <dbReference type="PROSITE" id="PS51195"/>
    </source>
</evidence>
<comment type="caution">
    <text evidence="10">The sequence shown here is derived from an EMBL/GenBank/DDBJ whole genome shotgun (WGS) entry which is preliminary data.</text>
</comment>
<dbReference type="InterPro" id="IPR044742">
    <property type="entry name" value="DEAD/DEAH_RhlB"/>
</dbReference>
<dbReference type="Proteomes" id="UP000321051">
    <property type="component" value="Unassembled WGS sequence"/>
</dbReference>
<dbReference type="CDD" id="cd00268">
    <property type="entry name" value="DEADc"/>
    <property type="match status" value="1"/>
</dbReference>
<dbReference type="PANTHER" id="PTHR47963:SF1">
    <property type="entry name" value="DEAD-BOX ATP-DEPENDENT RNA HELICASE CSHB"/>
    <property type="match status" value="1"/>
</dbReference>
<dbReference type="Pfam" id="PF00271">
    <property type="entry name" value="Helicase_C"/>
    <property type="match status" value="1"/>
</dbReference>
<dbReference type="SMART" id="SM00487">
    <property type="entry name" value="DEXDc"/>
    <property type="match status" value="1"/>
</dbReference>
<dbReference type="AlphaFoldDB" id="A0A510Y5V5"/>
<feature type="region of interest" description="Disordered" evidence="6">
    <location>
        <begin position="387"/>
        <end position="432"/>
    </location>
</feature>
<dbReference type="STRING" id="1371.GCA_900166605_03170"/>
<dbReference type="InterPro" id="IPR011545">
    <property type="entry name" value="DEAD/DEAH_box_helicase_dom"/>
</dbReference>
<feature type="domain" description="DEAD-box RNA helicase Q" evidence="9">
    <location>
        <begin position="6"/>
        <end position="34"/>
    </location>
</feature>
<keyword evidence="1" id="KW-0547">Nucleotide-binding</keyword>
<dbReference type="GO" id="GO:0016787">
    <property type="term" value="F:hydrolase activity"/>
    <property type="evidence" value="ECO:0007669"/>
    <property type="project" value="UniProtKB-KW"/>
</dbReference>
<name>A0A510Y5V5_MARHA</name>
<dbReference type="InterPro" id="IPR014014">
    <property type="entry name" value="RNA_helicase_DEAD_Q_motif"/>
</dbReference>
<dbReference type="GO" id="GO:0005524">
    <property type="term" value="F:ATP binding"/>
    <property type="evidence" value="ECO:0007669"/>
    <property type="project" value="UniProtKB-KW"/>
</dbReference>
<keyword evidence="11" id="KW-1185">Reference proteome</keyword>
<dbReference type="Pfam" id="PF00270">
    <property type="entry name" value="DEAD"/>
    <property type="match status" value="1"/>
</dbReference>
<dbReference type="GO" id="GO:0003724">
    <property type="term" value="F:RNA helicase activity"/>
    <property type="evidence" value="ECO:0007669"/>
    <property type="project" value="InterPro"/>
</dbReference>
<dbReference type="InterPro" id="IPR014001">
    <property type="entry name" value="Helicase_ATP-bd"/>
</dbReference>
<gene>
    <name evidence="10" type="primary">cshB</name>
    <name evidence="10" type="ORF">MHA01_16370</name>
</gene>
<dbReference type="GO" id="GO:0005829">
    <property type="term" value="C:cytosol"/>
    <property type="evidence" value="ECO:0007669"/>
    <property type="project" value="TreeGrafter"/>
</dbReference>
<keyword evidence="4" id="KW-0067">ATP-binding</keyword>
<evidence type="ECO:0000256" key="4">
    <source>
        <dbReference type="ARBA" id="ARBA00022840"/>
    </source>
</evidence>
<keyword evidence="3 10" id="KW-0347">Helicase</keyword>
<organism evidence="10 11">
    <name type="scientific">Marinococcus halophilus</name>
    <dbReference type="NCBI Taxonomy" id="1371"/>
    <lineage>
        <taxon>Bacteria</taxon>
        <taxon>Bacillati</taxon>
        <taxon>Bacillota</taxon>
        <taxon>Bacilli</taxon>
        <taxon>Bacillales</taxon>
        <taxon>Bacillaceae</taxon>
        <taxon>Marinococcus</taxon>
    </lineage>
</organism>
<feature type="domain" description="Helicase ATP-binding" evidence="7">
    <location>
        <begin position="37"/>
        <end position="210"/>
    </location>
</feature>
<evidence type="ECO:0000313" key="10">
    <source>
        <dbReference type="EMBL" id="GEK58732.1"/>
    </source>
</evidence>